<gene>
    <name evidence="1" type="ORF">S01H4_54915</name>
</gene>
<comment type="caution">
    <text evidence="1">The sequence shown here is derived from an EMBL/GenBank/DDBJ whole genome shotgun (WGS) entry which is preliminary data.</text>
</comment>
<protein>
    <submittedName>
        <fullName evidence="1">Uncharacterized protein</fullName>
    </submittedName>
</protein>
<feature type="non-terminal residue" evidence="1">
    <location>
        <position position="1"/>
    </location>
</feature>
<accession>X1D6H5</accession>
<name>X1D6H5_9ZZZZ</name>
<reference evidence="1" key="1">
    <citation type="journal article" date="2014" name="Front. Microbiol.">
        <title>High frequency of phylogenetically diverse reductive dehalogenase-homologous genes in deep subseafloor sedimentary metagenomes.</title>
        <authorList>
            <person name="Kawai M."/>
            <person name="Futagami T."/>
            <person name="Toyoda A."/>
            <person name="Takaki Y."/>
            <person name="Nishi S."/>
            <person name="Hori S."/>
            <person name="Arai W."/>
            <person name="Tsubouchi T."/>
            <person name="Morono Y."/>
            <person name="Uchiyama I."/>
            <person name="Ito T."/>
            <person name="Fujiyama A."/>
            <person name="Inagaki F."/>
            <person name="Takami H."/>
        </authorList>
    </citation>
    <scope>NUCLEOTIDE SEQUENCE</scope>
    <source>
        <strain evidence="1">Expedition CK06-06</strain>
    </source>
</reference>
<dbReference type="AlphaFoldDB" id="X1D6H5"/>
<organism evidence="1">
    <name type="scientific">marine sediment metagenome</name>
    <dbReference type="NCBI Taxonomy" id="412755"/>
    <lineage>
        <taxon>unclassified sequences</taxon>
        <taxon>metagenomes</taxon>
        <taxon>ecological metagenomes</taxon>
    </lineage>
</organism>
<proteinExistence type="predicted"/>
<dbReference type="EMBL" id="BART01031641">
    <property type="protein sequence ID" value="GAH16346.1"/>
    <property type="molecule type" value="Genomic_DNA"/>
</dbReference>
<evidence type="ECO:0000313" key="1">
    <source>
        <dbReference type="EMBL" id="GAH16346.1"/>
    </source>
</evidence>
<sequence>LLDLCRDLMTLLKKRSPNEDIPIDRDQIAKLNSIARRIR</sequence>